<sequence length="84" mass="8642">MAKTPRKPAPARSVTTYLTLSGVSAAFVGALVFFGTGGVDESGGALQRAAIWSAVTFIVVLVGIATLALAVKDDVRDPNKPLLK</sequence>
<organism evidence="2">
    <name type="scientific">freshwater metagenome</name>
    <dbReference type="NCBI Taxonomy" id="449393"/>
    <lineage>
        <taxon>unclassified sequences</taxon>
        <taxon>metagenomes</taxon>
        <taxon>ecological metagenomes</taxon>
    </lineage>
</organism>
<protein>
    <submittedName>
        <fullName evidence="2">Unannotated protein</fullName>
    </submittedName>
</protein>
<keyword evidence="1" id="KW-1133">Transmembrane helix</keyword>
<proteinExistence type="predicted"/>
<dbReference type="AlphaFoldDB" id="A0A6J6DBW9"/>
<accession>A0A6J6DBW9</accession>
<keyword evidence="1" id="KW-0812">Transmembrane</keyword>
<reference evidence="2" key="1">
    <citation type="submission" date="2020-05" db="EMBL/GenBank/DDBJ databases">
        <authorList>
            <person name="Chiriac C."/>
            <person name="Salcher M."/>
            <person name="Ghai R."/>
            <person name="Kavagutti S V."/>
        </authorList>
    </citation>
    <scope>NUCLEOTIDE SEQUENCE</scope>
</reference>
<dbReference type="EMBL" id="CAEZSZ010000131">
    <property type="protein sequence ID" value="CAB4560804.1"/>
    <property type="molecule type" value="Genomic_DNA"/>
</dbReference>
<evidence type="ECO:0000313" key="2">
    <source>
        <dbReference type="EMBL" id="CAB4560804.1"/>
    </source>
</evidence>
<evidence type="ECO:0000256" key="1">
    <source>
        <dbReference type="SAM" id="Phobius"/>
    </source>
</evidence>
<keyword evidence="1" id="KW-0472">Membrane</keyword>
<feature type="transmembrane region" description="Helical" evidence="1">
    <location>
        <begin position="16"/>
        <end position="37"/>
    </location>
</feature>
<feature type="transmembrane region" description="Helical" evidence="1">
    <location>
        <begin position="49"/>
        <end position="71"/>
    </location>
</feature>
<gene>
    <name evidence="2" type="ORF">UFOPK1561_00892</name>
</gene>
<name>A0A6J6DBW9_9ZZZZ</name>